<keyword evidence="9" id="KW-0807">Transducer</keyword>
<evidence type="ECO:0000256" key="7">
    <source>
        <dbReference type="ARBA" id="ARBA00023136"/>
    </source>
</evidence>
<feature type="transmembrane region" description="Helical" evidence="10">
    <location>
        <begin position="108"/>
        <end position="132"/>
    </location>
</feature>
<feature type="transmembrane region" description="Helical" evidence="10">
    <location>
        <begin position="309"/>
        <end position="330"/>
    </location>
</feature>
<dbReference type="GO" id="GO:0004983">
    <property type="term" value="F:neuropeptide Y receptor activity"/>
    <property type="evidence" value="ECO:0007669"/>
    <property type="project" value="InterPro"/>
</dbReference>
<comment type="subcellular location">
    <subcellularLocation>
        <location evidence="1">Cell membrane</location>
        <topology evidence="1">Multi-pass membrane protein</topology>
    </subcellularLocation>
</comment>
<dbReference type="PROSITE" id="PS50262">
    <property type="entry name" value="G_PROTEIN_RECEP_F1_2"/>
    <property type="match status" value="1"/>
</dbReference>
<evidence type="ECO:0000256" key="3">
    <source>
        <dbReference type="ARBA" id="ARBA00022475"/>
    </source>
</evidence>
<feature type="domain" description="G-protein coupled receptors family 1 profile" evidence="11">
    <location>
        <begin position="87"/>
        <end position="329"/>
    </location>
</feature>
<evidence type="ECO:0000256" key="10">
    <source>
        <dbReference type="SAM" id="Phobius"/>
    </source>
</evidence>
<evidence type="ECO:0000256" key="6">
    <source>
        <dbReference type="ARBA" id="ARBA00023040"/>
    </source>
</evidence>
<dbReference type="PRINTS" id="PR00237">
    <property type="entry name" value="GPCRRHODOPSN"/>
</dbReference>
<dbReference type="WBParaSite" id="maker-uti_cns_0001321-snap-gene-0.2-mRNA-1">
    <property type="protein sequence ID" value="maker-uti_cns_0001321-snap-gene-0.2-mRNA-1"/>
    <property type="gene ID" value="maker-uti_cns_0001321-snap-gene-0.2"/>
</dbReference>
<organism evidence="12 13">
    <name type="scientific">Macrostomum lignano</name>
    <dbReference type="NCBI Taxonomy" id="282301"/>
    <lineage>
        <taxon>Eukaryota</taxon>
        <taxon>Metazoa</taxon>
        <taxon>Spiralia</taxon>
        <taxon>Lophotrochozoa</taxon>
        <taxon>Platyhelminthes</taxon>
        <taxon>Rhabditophora</taxon>
        <taxon>Macrostomorpha</taxon>
        <taxon>Macrostomida</taxon>
        <taxon>Macrostomidae</taxon>
        <taxon>Macrostomum</taxon>
    </lineage>
</organism>
<dbReference type="GO" id="GO:0004995">
    <property type="term" value="F:tachykinin receptor activity"/>
    <property type="evidence" value="ECO:0007669"/>
    <property type="project" value="InterPro"/>
</dbReference>
<dbReference type="GO" id="GO:0005886">
    <property type="term" value="C:plasma membrane"/>
    <property type="evidence" value="ECO:0007669"/>
    <property type="project" value="UniProtKB-SubCell"/>
</dbReference>
<dbReference type="PRINTS" id="PR01012">
    <property type="entry name" value="NRPEPTIDEYR"/>
</dbReference>
<protein>
    <submittedName>
        <fullName evidence="13 14">G_PROTEIN_RECEP_F1_2 domain-containing protein</fullName>
    </submittedName>
</protein>
<evidence type="ECO:0000256" key="1">
    <source>
        <dbReference type="ARBA" id="ARBA00004651"/>
    </source>
</evidence>
<dbReference type="InterPro" id="IPR001681">
    <property type="entry name" value="Neurokn_rcpt"/>
</dbReference>
<dbReference type="Gene3D" id="1.20.1070.10">
    <property type="entry name" value="Rhodopsin 7-helix transmembrane proteins"/>
    <property type="match status" value="1"/>
</dbReference>
<dbReference type="PANTHER" id="PTHR46925">
    <property type="entry name" value="G-PROTEIN COUPLED RECEPTOR TKR-1-RELATED"/>
    <property type="match status" value="1"/>
</dbReference>
<evidence type="ECO:0000313" key="14">
    <source>
        <dbReference type="WBParaSite" id="maker-uti_cns_0001321-snap-gene-0.2-mRNA-1"/>
    </source>
</evidence>
<proteinExistence type="inferred from homology"/>
<evidence type="ECO:0000256" key="5">
    <source>
        <dbReference type="ARBA" id="ARBA00022989"/>
    </source>
</evidence>
<feature type="transmembrane region" description="Helical" evidence="10">
    <location>
        <begin position="71"/>
        <end position="96"/>
    </location>
</feature>
<keyword evidence="5 10" id="KW-1133">Transmembrane helix</keyword>
<keyword evidence="12" id="KW-1185">Reference proteome</keyword>
<feature type="transmembrane region" description="Helical" evidence="10">
    <location>
        <begin position="238"/>
        <end position="258"/>
    </location>
</feature>
<dbReference type="AlphaFoldDB" id="A0A1I8G9G2"/>
<evidence type="ECO:0000259" key="11">
    <source>
        <dbReference type="PROSITE" id="PS50262"/>
    </source>
</evidence>
<keyword evidence="6" id="KW-0297">G-protein coupled receptor</keyword>
<feature type="transmembrane region" description="Helical" evidence="10">
    <location>
        <begin position="183"/>
        <end position="206"/>
    </location>
</feature>
<feature type="transmembrane region" description="Helical" evidence="10">
    <location>
        <begin position="279"/>
        <end position="297"/>
    </location>
</feature>
<dbReference type="Pfam" id="PF00001">
    <property type="entry name" value="7tm_1"/>
    <property type="match status" value="1"/>
</dbReference>
<keyword evidence="7 10" id="KW-0472">Membrane</keyword>
<evidence type="ECO:0000313" key="13">
    <source>
        <dbReference type="WBParaSite" id="maker-uti_cns_0001119-snap-gene-0.5-mRNA-1"/>
    </source>
</evidence>
<evidence type="ECO:0000256" key="2">
    <source>
        <dbReference type="ARBA" id="ARBA00010663"/>
    </source>
</evidence>
<dbReference type="InterPro" id="IPR017452">
    <property type="entry name" value="GPCR_Rhodpsn_7TM"/>
</dbReference>
<name>A0A1I8G9G2_9PLAT</name>
<comment type="similarity">
    <text evidence="2">Belongs to the G-protein coupled receptor 1 family.</text>
</comment>
<accession>A0A1I8G9G2</accession>
<keyword evidence="4 10" id="KW-0812">Transmembrane</keyword>
<dbReference type="WBParaSite" id="maker-uti_cns_0001119-snap-gene-0.5-mRNA-1">
    <property type="protein sequence ID" value="maker-uti_cns_0001119-snap-gene-0.5-mRNA-1"/>
    <property type="gene ID" value="maker-uti_cns_0001119-snap-gene-0.5"/>
</dbReference>
<evidence type="ECO:0000256" key="8">
    <source>
        <dbReference type="ARBA" id="ARBA00023170"/>
    </source>
</evidence>
<evidence type="ECO:0000256" key="9">
    <source>
        <dbReference type="ARBA" id="ARBA00023224"/>
    </source>
</evidence>
<reference evidence="13 14" key="1">
    <citation type="submission" date="2016-11" db="UniProtKB">
        <authorList>
            <consortium name="WormBaseParasite"/>
        </authorList>
    </citation>
    <scope>IDENTIFICATION</scope>
</reference>
<feature type="transmembrane region" description="Helical" evidence="10">
    <location>
        <begin position="152"/>
        <end position="171"/>
    </location>
</feature>
<keyword evidence="8" id="KW-0675">Receptor</keyword>
<sequence>AKSLFESKSRQKYNLLFQLLLPIVVHFSKAFEYFYRLQLLSFNPRISMSYNNTTSSGAPTGVHSFGTASRAFIWAAFFAIMCISIVGNSLVIWVIVAHTKMRIITNFFLLNLSISDLMVVTLQVVPNVIYTLEQNWKFGLFYCRVSNFMTTFSISLSVFTFMAIAIERYVVIMHPLRPRPKRLAIIASIAFIWAFSMVTAAPPAIFSELQVNEKMFTNCNIAAKVFVAYNYVLMTLQYLVPVIVVGIAYIIIGIRLWTQQPIGEQTQAQEETVKAKRKIVLMMITVVVIFALCWLPYQISFFFSNNSAALFIALYFLAICSTWPNPFIYCKMNNK</sequence>
<evidence type="ECO:0000313" key="12">
    <source>
        <dbReference type="Proteomes" id="UP000095280"/>
    </source>
</evidence>
<dbReference type="InterPro" id="IPR000276">
    <property type="entry name" value="GPCR_Rhodpsn"/>
</dbReference>
<dbReference type="Proteomes" id="UP000095280">
    <property type="component" value="Unplaced"/>
</dbReference>
<dbReference type="PANTHER" id="PTHR46925:SF2">
    <property type="entry name" value="G-PROTEIN COUPLED RECEPTOR TKR-1-RELATED"/>
    <property type="match status" value="1"/>
</dbReference>
<evidence type="ECO:0000256" key="4">
    <source>
        <dbReference type="ARBA" id="ARBA00022692"/>
    </source>
</evidence>
<keyword evidence="3" id="KW-1003">Cell membrane</keyword>
<dbReference type="SUPFAM" id="SSF81321">
    <property type="entry name" value="Family A G protein-coupled receptor-like"/>
    <property type="match status" value="1"/>
</dbReference>
<dbReference type="InterPro" id="IPR000611">
    <property type="entry name" value="NPY_rcpt"/>
</dbReference>